<dbReference type="InterPro" id="IPR036291">
    <property type="entry name" value="NAD(P)-bd_dom_sf"/>
</dbReference>
<dbReference type="Pfam" id="PF01408">
    <property type="entry name" value="GFO_IDH_MocA"/>
    <property type="match status" value="1"/>
</dbReference>
<evidence type="ECO:0000259" key="3">
    <source>
        <dbReference type="Pfam" id="PF02894"/>
    </source>
</evidence>
<dbReference type="PANTHER" id="PTHR43377">
    <property type="entry name" value="BILIVERDIN REDUCTASE A"/>
    <property type="match status" value="1"/>
</dbReference>
<dbReference type="InterPro" id="IPR000683">
    <property type="entry name" value="Gfo/Idh/MocA-like_OxRdtase_N"/>
</dbReference>
<proteinExistence type="inferred from homology"/>
<reference evidence="5" key="1">
    <citation type="submission" date="2023-07" db="EMBL/GenBank/DDBJ databases">
        <title>30 novel species of actinomycetes from the DSMZ collection.</title>
        <authorList>
            <person name="Nouioui I."/>
        </authorList>
    </citation>
    <scope>NUCLEOTIDE SEQUENCE [LARGE SCALE GENOMIC DNA]</scope>
    <source>
        <strain evidence="5">DSM 41886</strain>
    </source>
</reference>
<dbReference type="InterPro" id="IPR004104">
    <property type="entry name" value="Gfo/Idh/MocA-like_OxRdtase_C"/>
</dbReference>
<sequence>MPTSTNGTHRRYALLGTGSRGRDYVRALCRDHRDVATLAAFLDPNPGRLDFYQDLVRDLGTGVAPPAQYGADDVERMITEQRIDRVIVTAPDHAHADIIVRALHAGADVITEKPLTIDAEGTRRIAAALDATGRDLVVTFNYRYSPRNSALRELIASGAVGEVTGVQFEWVLDTQHGADYFRRWHREKPNSGGLLVHKASHHFDLVNWWLDDAPRRVFASGGLRFYGARNAARRGLGPRPERGTTEGSAEDPFLLDLRDDESLRRLYLETEHHDGYLRDLDVFGPGITIEDNLALVVDYAGGAALSYSLNAHSPWEGYRVAVNGTAGRAELEVVERAAVVTGKDGHVAVDPSVTARTAGAAEDSRTEGERLVLQRHWEPAREVPIPQATGGHGGGDAELYLALFREVPPDPLGRAAGVADGLRAVAVGIAGNRSLDTGLPVLIHDLGLGGGSHTPG</sequence>
<accession>A0ABU2S610</accession>
<organism evidence="4 5">
    <name type="scientific">Streptomyces johnsoniae</name>
    <dbReference type="NCBI Taxonomy" id="3075532"/>
    <lineage>
        <taxon>Bacteria</taxon>
        <taxon>Bacillati</taxon>
        <taxon>Actinomycetota</taxon>
        <taxon>Actinomycetes</taxon>
        <taxon>Kitasatosporales</taxon>
        <taxon>Streptomycetaceae</taxon>
        <taxon>Streptomyces</taxon>
    </lineage>
</organism>
<evidence type="ECO:0000313" key="4">
    <source>
        <dbReference type="EMBL" id="MDT0444402.1"/>
    </source>
</evidence>
<dbReference type="InterPro" id="IPR051450">
    <property type="entry name" value="Gfo/Idh/MocA_Oxidoreductases"/>
</dbReference>
<dbReference type="EMBL" id="JAVREV010000009">
    <property type="protein sequence ID" value="MDT0444402.1"/>
    <property type="molecule type" value="Genomic_DNA"/>
</dbReference>
<protein>
    <submittedName>
        <fullName evidence="4">Gfo/Idh/MocA family oxidoreductase</fullName>
    </submittedName>
</protein>
<comment type="caution">
    <text evidence="4">The sequence shown here is derived from an EMBL/GenBank/DDBJ whole genome shotgun (WGS) entry which is preliminary data.</text>
</comment>
<dbReference type="SUPFAM" id="SSF51735">
    <property type="entry name" value="NAD(P)-binding Rossmann-fold domains"/>
    <property type="match status" value="1"/>
</dbReference>
<feature type="domain" description="Gfo/Idh/MocA-like oxidoreductase N-terminal" evidence="2">
    <location>
        <begin position="11"/>
        <end position="139"/>
    </location>
</feature>
<evidence type="ECO:0000313" key="5">
    <source>
        <dbReference type="Proteomes" id="UP001183615"/>
    </source>
</evidence>
<dbReference type="Proteomes" id="UP001183615">
    <property type="component" value="Unassembled WGS sequence"/>
</dbReference>
<dbReference type="PANTHER" id="PTHR43377:SF2">
    <property type="entry name" value="BINDING ROSSMANN FOLD OXIDOREDUCTASE, PUTATIVE (AFU_ORTHOLOGUE AFUA_4G00560)-RELATED"/>
    <property type="match status" value="1"/>
</dbReference>
<name>A0ABU2S610_9ACTN</name>
<dbReference type="SUPFAM" id="SSF55347">
    <property type="entry name" value="Glyceraldehyde-3-phosphate dehydrogenase-like, C-terminal domain"/>
    <property type="match status" value="1"/>
</dbReference>
<evidence type="ECO:0000256" key="1">
    <source>
        <dbReference type="ARBA" id="ARBA00010928"/>
    </source>
</evidence>
<feature type="domain" description="Gfo/Idh/MocA-like oxidoreductase C-terminal" evidence="3">
    <location>
        <begin position="152"/>
        <end position="441"/>
    </location>
</feature>
<dbReference type="RefSeq" id="WP_311618667.1">
    <property type="nucleotide sequence ID" value="NZ_JAVREV010000009.1"/>
</dbReference>
<dbReference type="Pfam" id="PF02894">
    <property type="entry name" value="GFO_IDH_MocA_C"/>
    <property type="match status" value="1"/>
</dbReference>
<comment type="similarity">
    <text evidence="1">Belongs to the Gfo/Idh/MocA family.</text>
</comment>
<keyword evidence="5" id="KW-1185">Reference proteome</keyword>
<dbReference type="Gene3D" id="3.40.50.720">
    <property type="entry name" value="NAD(P)-binding Rossmann-like Domain"/>
    <property type="match status" value="1"/>
</dbReference>
<dbReference type="Gene3D" id="3.30.360.10">
    <property type="entry name" value="Dihydrodipicolinate Reductase, domain 2"/>
    <property type="match status" value="1"/>
</dbReference>
<evidence type="ECO:0000259" key="2">
    <source>
        <dbReference type="Pfam" id="PF01408"/>
    </source>
</evidence>
<gene>
    <name evidence="4" type="ORF">RM779_17620</name>
</gene>